<organism evidence="2 3">
    <name type="scientific">Gymnopus androsaceus JB14</name>
    <dbReference type="NCBI Taxonomy" id="1447944"/>
    <lineage>
        <taxon>Eukaryota</taxon>
        <taxon>Fungi</taxon>
        <taxon>Dikarya</taxon>
        <taxon>Basidiomycota</taxon>
        <taxon>Agaricomycotina</taxon>
        <taxon>Agaricomycetes</taxon>
        <taxon>Agaricomycetidae</taxon>
        <taxon>Agaricales</taxon>
        <taxon>Marasmiineae</taxon>
        <taxon>Omphalotaceae</taxon>
        <taxon>Gymnopus</taxon>
    </lineage>
</organism>
<proteinExistence type="predicted"/>
<dbReference type="AlphaFoldDB" id="A0A6A4HS18"/>
<evidence type="ECO:0000313" key="2">
    <source>
        <dbReference type="EMBL" id="KAE9401179.1"/>
    </source>
</evidence>
<protein>
    <submittedName>
        <fullName evidence="2">Uncharacterized protein</fullName>
    </submittedName>
</protein>
<feature type="region of interest" description="Disordered" evidence="1">
    <location>
        <begin position="20"/>
        <end position="42"/>
    </location>
</feature>
<feature type="compositionally biased region" description="Low complexity" evidence="1">
    <location>
        <begin position="57"/>
        <end position="68"/>
    </location>
</feature>
<accession>A0A6A4HS18</accession>
<dbReference type="EMBL" id="ML769449">
    <property type="protein sequence ID" value="KAE9401179.1"/>
    <property type="molecule type" value="Genomic_DNA"/>
</dbReference>
<sequence>MLGVISGPGSKHVSCFASYKSMSSSSPSFPPSSPMLSDKSVSLTSLSDNSLLPFSFSDTSPSTDSLSSSDEESICGAVANVTEGERRPERVGRKEELGRGVEVGDVEAGKWAGWNGTARSICIGDGDREGDREGGI</sequence>
<gene>
    <name evidence="2" type="ORF">BT96DRAFT_615338</name>
</gene>
<name>A0A6A4HS18_9AGAR</name>
<evidence type="ECO:0000256" key="1">
    <source>
        <dbReference type="SAM" id="MobiDB-lite"/>
    </source>
</evidence>
<keyword evidence="3" id="KW-1185">Reference proteome</keyword>
<feature type="region of interest" description="Disordered" evidence="1">
    <location>
        <begin position="57"/>
        <end position="93"/>
    </location>
</feature>
<evidence type="ECO:0000313" key="3">
    <source>
        <dbReference type="Proteomes" id="UP000799118"/>
    </source>
</evidence>
<feature type="compositionally biased region" description="Basic and acidic residues" evidence="1">
    <location>
        <begin position="83"/>
        <end position="93"/>
    </location>
</feature>
<reference evidence="2" key="1">
    <citation type="journal article" date="2019" name="Environ. Microbiol.">
        <title>Fungal ecological strategies reflected in gene transcription - a case study of two litter decomposers.</title>
        <authorList>
            <person name="Barbi F."/>
            <person name="Kohler A."/>
            <person name="Barry K."/>
            <person name="Baskaran P."/>
            <person name="Daum C."/>
            <person name="Fauchery L."/>
            <person name="Ihrmark K."/>
            <person name="Kuo A."/>
            <person name="LaButti K."/>
            <person name="Lipzen A."/>
            <person name="Morin E."/>
            <person name="Grigoriev I.V."/>
            <person name="Henrissat B."/>
            <person name="Lindahl B."/>
            <person name="Martin F."/>
        </authorList>
    </citation>
    <scope>NUCLEOTIDE SEQUENCE</scope>
    <source>
        <strain evidence="2">JB14</strain>
    </source>
</reference>
<dbReference type="Proteomes" id="UP000799118">
    <property type="component" value="Unassembled WGS sequence"/>
</dbReference>